<feature type="transmembrane region" description="Helical" evidence="1">
    <location>
        <begin position="15"/>
        <end position="46"/>
    </location>
</feature>
<organism evidence="2">
    <name type="scientific">marine sediment metagenome</name>
    <dbReference type="NCBI Taxonomy" id="412755"/>
    <lineage>
        <taxon>unclassified sequences</taxon>
        <taxon>metagenomes</taxon>
        <taxon>ecological metagenomes</taxon>
    </lineage>
</organism>
<dbReference type="AlphaFoldDB" id="X1V4W8"/>
<dbReference type="EMBL" id="BARW01027915">
    <property type="protein sequence ID" value="GAJ07196.1"/>
    <property type="molecule type" value="Genomic_DNA"/>
</dbReference>
<accession>X1V4W8</accession>
<evidence type="ECO:0000313" key="2">
    <source>
        <dbReference type="EMBL" id="GAJ07196.1"/>
    </source>
</evidence>
<keyword evidence="1" id="KW-0812">Transmembrane</keyword>
<name>X1V4W8_9ZZZZ</name>
<protein>
    <submittedName>
        <fullName evidence="2">Uncharacterized protein</fullName>
    </submittedName>
</protein>
<keyword evidence="1" id="KW-0472">Membrane</keyword>
<sequence length="67" mass="7531">MMKKPIQTTYFTVHIWIIAMIVGMIVAFPFGIIGLVAITGVGFLFAKVVKDRLSSKEDDHYSKNVDK</sequence>
<comment type="caution">
    <text evidence="2">The sequence shown here is derived from an EMBL/GenBank/DDBJ whole genome shotgun (WGS) entry which is preliminary data.</text>
</comment>
<proteinExistence type="predicted"/>
<reference evidence="2" key="1">
    <citation type="journal article" date="2014" name="Front. Microbiol.">
        <title>High frequency of phylogenetically diverse reductive dehalogenase-homologous genes in deep subseafloor sedimentary metagenomes.</title>
        <authorList>
            <person name="Kawai M."/>
            <person name="Futagami T."/>
            <person name="Toyoda A."/>
            <person name="Takaki Y."/>
            <person name="Nishi S."/>
            <person name="Hori S."/>
            <person name="Arai W."/>
            <person name="Tsubouchi T."/>
            <person name="Morono Y."/>
            <person name="Uchiyama I."/>
            <person name="Ito T."/>
            <person name="Fujiyama A."/>
            <person name="Inagaki F."/>
            <person name="Takami H."/>
        </authorList>
    </citation>
    <scope>NUCLEOTIDE SEQUENCE</scope>
    <source>
        <strain evidence="2">Expedition CK06-06</strain>
    </source>
</reference>
<evidence type="ECO:0000256" key="1">
    <source>
        <dbReference type="SAM" id="Phobius"/>
    </source>
</evidence>
<gene>
    <name evidence="2" type="ORF">S12H4_45188</name>
</gene>
<keyword evidence="1" id="KW-1133">Transmembrane helix</keyword>